<dbReference type="CDD" id="cd23507">
    <property type="entry name" value="hydrophobin_I"/>
    <property type="match status" value="1"/>
</dbReference>
<evidence type="ECO:0000256" key="3">
    <source>
        <dbReference type="ARBA" id="ARBA00022512"/>
    </source>
</evidence>
<gene>
    <name evidence="7" type="ORF">HGRIS_011434</name>
</gene>
<comment type="subcellular location">
    <subcellularLocation>
        <location evidence="1 6">Secreted</location>
        <location evidence="1 6">Cell wall</location>
    </subcellularLocation>
</comment>
<dbReference type="Proteomes" id="UP001556367">
    <property type="component" value="Unassembled WGS sequence"/>
</dbReference>
<reference evidence="8" key="1">
    <citation type="submission" date="2024-06" db="EMBL/GenBank/DDBJ databases">
        <title>Multi-omics analyses provide insights into the biosynthesis of the anticancer antibiotic pleurotin in Hohenbuehelia grisea.</title>
        <authorList>
            <person name="Weaver J.A."/>
            <person name="Alberti F."/>
        </authorList>
    </citation>
    <scope>NUCLEOTIDE SEQUENCE [LARGE SCALE GENOMIC DNA]</scope>
    <source>
        <strain evidence="8">T-177</strain>
    </source>
</reference>
<comment type="similarity">
    <text evidence="2 6">Belongs to the fungal hydrophobin family.</text>
</comment>
<dbReference type="InterPro" id="IPR001338">
    <property type="entry name" value="Class_I_Hydrophobin"/>
</dbReference>
<evidence type="ECO:0000256" key="5">
    <source>
        <dbReference type="ARBA" id="ARBA00023157"/>
    </source>
</evidence>
<protein>
    <recommendedName>
        <fullName evidence="6">Hydrophobin</fullName>
    </recommendedName>
</protein>
<proteinExistence type="inferred from homology"/>
<keyword evidence="3 6" id="KW-0134">Cell wall</keyword>
<name>A0ABR3JX87_9AGAR</name>
<evidence type="ECO:0000313" key="7">
    <source>
        <dbReference type="EMBL" id="KAL0959743.1"/>
    </source>
</evidence>
<organism evidence="7 8">
    <name type="scientific">Hohenbuehelia grisea</name>
    <dbReference type="NCBI Taxonomy" id="104357"/>
    <lineage>
        <taxon>Eukaryota</taxon>
        <taxon>Fungi</taxon>
        <taxon>Dikarya</taxon>
        <taxon>Basidiomycota</taxon>
        <taxon>Agaricomycotina</taxon>
        <taxon>Agaricomycetes</taxon>
        <taxon>Agaricomycetidae</taxon>
        <taxon>Agaricales</taxon>
        <taxon>Pleurotineae</taxon>
        <taxon>Pleurotaceae</taxon>
        <taxon>Hohenbuehelia</taxon>
    </lineage>
</organism>
<dbReference type="Pfam" id="PF01185">
    <property type="entry name" value="Hydrophobin"/>
    <property type="match status" value="1"/>
</dbReference>
<keyword evidence="6" id="KW-0732">Signal</keyword>
<feature type="signal peptide" evidence="6">
    <location>
        <begin position="1"/>
        <end position="22"/>
    </location>
</feature>
<evidence type="ECO:0000256" key="4">
    <source>
        <dbReference type="ARBA" id="ARBA00022525"/>
    </source>
</evidence>
<evidence type="ECO:0000256" key="6">
    <source>
        <dbReference type="RuleBase" id="RU365009"/>
    </source>
</evidence>
<feature type="chain" id="PRO_5044968532" description="Hydrophobin" evidence="6">
    <location>
        <begin position="23"/>
        <end position="134"/>
    </location>
</feature>
<accession>A0ABR3JX87</accession>
<keyword evidence="5 6" id="KW-1015">Disulfide bond</keyword>
<evidence type="ECO:0000256" key="2">
    <source>
        <dbReference type="ARBA" id="ARBA00010446"/>
    </source>
</evidence>
<comment type="caution">
    <text evidence="7">The sequence shown here is derived from an EMBL/GenBank/DDBJ whole genome shotgun (WGS) entry which is preliminary data.</text>
</comment>
<sequence>MFFNMISALYFVLFALAATASAGGYGEKPEPVPVSQSFTHNEGPSSCNTGRIQCCSNVMEAKKLGKNPRASSLLRRAGILDLLNLGGLAGISCSDRGLLNLGSNSCNSQPVCCSNNSFNGLIALGCTPINISIL</sequence>
<dbReference type="SMART" id="SM00075">
    <property type="entry name" value="HYDRO"/>
    <property type="match status" value="1"/>
</dbReference>
<keyword evidence="4 6" id="KW-0964">Secreted</keyword>
<evidence type="ECO:0000256" key="1">
    <source>
        <dbReference type="ARBA" id="ARBA00004191"/>
    </source>
</evidence>
<dbReference type="EMBL" id="JASNQZ010000002">
    <property type="protein sequence ID" value="KAL0959743.1"/>
    <property type="molecule type" value="Genomic_DNA"/>
</dbReference>
<keyword evidence="8" id="KW-1185">Reference proteome</keyword>
<evidence type="ECO:0000313" key="8">
    <source>
        <dbReference type="Proteomes" id="UP001556367"/>
    </source>
</evidence>